<dbReference type="Gramene" id="rna37152">
    <property type="protein sequence ID" value="RHN52468.1"/>
    <property type="gene ID" value="gene37152"/>
</dbReference>
<evidence type="ECO:0000313" key="1">
    <source>
        <dbReference type="EMBL" id="RHN52468.1"/>
    </source>
</evidence>
<evidence type="ECO:0000313" key="2">
    <source>
        <dbReference type="Proteomes" id="UP000265566"/>
    </source>
</evidence>
<accession>A0A396HIM1</accession>
<gene>
    <name evidence="1" type="ORF">MtrunA17_Chr6g0480891</name>
</gene>
<organism evidence="1 2">
    <name type="scientific">Medicago truncatula</name>
    <name type="common">Barrel medic</name>
    <name type="synonym">Medicago tribuloides</name>
    <dbReference type="NCBI Taxonomy" id="3880"/>
    <lineage>
        <taxon>Eukaryota</taxon>
        <taxon>Viridiplantae</taxon>
        <taxon>Streptophyta</taxon>
        <taxon>Embryophyta</taxon>
        <taxon>Tracheophyta</taxon>
        <taxon>Spermatophyta</taxon>
        <taxon>Magnoliopsida</taxon>
        <taxon>eudicotyledons</taxon>
        <taxon>Gunneridae</taxon>
        <taxon>Pentapetalae</taxon>
        <taxon>rosids</taxon>
        <taxon>fabids</taxon>
        <taxon>Fabales</taxon>
        <taxon>Fabaceae</taxon>
        <taxon>Papilionoideae</taxon>
        <taxon>50 kb inversion clade</taxon>
        <taxon>NPAAA clade</taxon>
        <taxon>Hologalegina</taxon>
        <taxon>IRL clade</taxon>
        <taxon>Trifolieae</taxon>
        <taxon>Medicago</taxon>
    </lineage>
</organism>
<reference evidence="2" key="1">
    <citation type="journal article" date="2018" name="Nat. Plants">
        <title>Whole-genome landscape of Medicago truncatula symbiotic genes.</title>
        <authorList>
            <person name="Pecrix Y."/>
            <person name="Staton S.E."/>
            <person name="Sallet E."/>
            <person name="Lelandais-Briere C."/>
            <person name="Moreau S."/>
            <person name="Carrere S."/>
            <person name="Blein T."/>
            <person name="Jardinaud M.F."/>
            <person name="Latrasse D."/>
            <person name="Zouine M."/>
            <person name="Zahm M."/>
            <person name="Kreplak J."/>
            <person name="Mayjonade B."/>
            <person name="Satge C."/>
            <person name="Perez M."/>
            <person name="Cauet S."/>
            <person name="Marande W."/>
            <person name="Chantry-Darmon C."/>
            <person name="Lopez-Roques C."/>
            <person name="Bouchez O."/>
            <person name="Berard A."/>
            <person name="Debelle F."/>
            <person name="Munos S."/>
            <person name="Bendahmane A."/>
            <person name="Berges H."/>
            <person name="Niebel A."/>
            <person name="Buitink J."/>
            <person name="Frugier F."/>
            <person name="Benhamed M."/>
            <person name="Crespi M."/>
            <person name="Gouzy J."/>
            <person name="Gamas P."/>
        </authorList>
    </citation>
    <scope>NUCLEOTIDE SEQUENCE [LARGE SCALE GENOMIC DNA]</scope>
    <source>
        <strain evidence="2">cv. Jemalong A17</strain>
    </source>
</reference>
<dbReference type="Proteomes" id="UP000265566">
    <property type="component" value="Chromosome 6"/>
</dbReference>
<dbReference type="EMBL" id="PSQE01000006">
    <property type="protein sequence ID" value="RHN52468.1"/>
    <property type="molecule type" value="Genomic_DNA"/>
</dbReference>
<sequence>MLCSSVAACSDCVFSLLVVSRSKILTGEFTCSSVSLCIKSEPSRFLLGRECESFRAPESLPNVSASTCFLPLKSFLVFNLTELPIDTKRRLFLILDING</sequence>
<comment type="caution">
    <text evidence="1">The sequence shown here is derived from an EMBL/GenBank/DDBJ whole genome shotgun (WGS) entry which is preliminary data.</text>
</comment>
<proteinExistence type="predicted"/>
<dbReference type="AlphaFoldDB" id="A0A396HIM1"/>
<name>A0A396HIM1_MEDTR</name>
<protein>
    <submittedName>
        <fullName evidence="1">Uncharacterized protein</fullName>
    </submittedName>
</protein>